<protein>
    <submittedName>
        <fullName evidence="1">Unnamed protein product</fullName>
    </submittedName>
</protein>
<gene>
    <name evidence="1" type="ORF">Aory04_000899800</name>
</gene>
<organism evidence="1 2">
    <name type="scientific">Aspergillus oryzae</name>
    <name type="common">Yellow koji mold</name>
    <dbReference type="NCBI Taxonomy" id="5062"/>
    <lineage>
        <taxon>Eukaryota</taxon>
        <taxon>Fungi</taxon>
        <taxon>Dikarya</taxon>
        <taxon>Ascomycota</taxon>
        <taxon>Pezizomycotina</taxon>
        <taxon>Eurotiomycetes</taxon>
        <taxon>Eurotiomycetidae</taxon>
        <taxon>Eurotiales</taxon>
        <taxon>Aspergillaceae</taxon>
        <taxon>Aspergillus</taxon>
        <taxon>Aspergillus subgen. Circumdati</taxon>
    </lineage>
</organism>
<reference evidence="1" key="1">
    <citation type="submission" date="2023-04" db="EMBL/GenBank/DDBJ databases">
        <title>Aspergillus oryzae NBRC 4228.</title>
        <authorList>
            <person name="Ichikawa N."/>
            <person name="Sato H."/>
            <person name="Tonouchi N."/>
        </authorList>
    </citation>
    <scope>NUCLEOTIDE SEQUENCE</scope>
    <source>
        <strain evidence="1">NBRC 4228</strain>
    </source>
</reference>
<dbReference type="AlphaFoldDB" id="A0AAN4YRI2"/>
<proteinExistence type="predicted"/>
<accession>A0AAN4YRI2</accession>
<comment type="caution">
    <text evidence="1">The sequence shown here is derived from an EMBL/GenBank/DDBJ whole genome shotgun (WGS) entry which is preliminary data.</text>
</comment>
<sequence>MFMGAKVLTQGWTDPLPGSAATRPASYPSIWTDYCSNATSLSKLRQTEISYRRQTPFHKVQRSNQNDTFSYIKKIPAPAEPYLGKWEPPAMANSPLIIHPLSGDHVASLVKCWLPVYRRYFGKK</sequence>
<dbReference type="EMBL" id="BSYA01000119">
    <property type="protein sequence ID" value="GMG33474.1"/>
    <property type="molecule type" value="Genomic_DNA"/>
</dbReference>
<dbReference type="Proteomes" id="UP001165205">
    <property type="component" value="Unassembled WGS sequence"/>
</dbReference>
<name>A0AAN4YRI2_ASPOZ</name>
<evidence type="ECO:0000313" key="2">
    <source>
        <dbReference type="Proteomes" id="UP001165205"/>
    </source>
</evidence>
<evidence type="ECO:0000313" key="1">
    <source>
        <dbReference type="EMBL" id="GMG33474.1"/>
    </source>
</evidence>